<feature type="transmembrane region" description="Helical" evidence="4">
    <location>
        <begin position="368"/>
        <end position="389"/>
    </location>
</feature>
<proteinExistence type="predicted"/>
<name>A0A3A1YM37_9BURK</name>
<dbReference type="GO" id="GO:0022857">
    <property type="term" value="F:transmembrane transporter activity"/>
    <property type="evidence" value="ECO:0007669"/>
    <property type="project" value="InterPro"/>
</dbReference>
<dbReference type="PANTHER" id="PTHR43129:SF1">
    <property type="entry name" value="FOSMIDOMYCIN RESISTANCE PROTEIN"/>
    <property type="match status" value="1"/>
</dbReference>
<accession>A0A3A1YM37</accession>
<dbReference type="InterPro" id="IPR020846">
    <property type="entry name" value="MFS_dom"/>
</dbReference>
<feature type="transmembrane region" description="Helical" evidence="4">
    <location>
        <begin position="109"/>
        <end position="126"/>
    </location>
</feature>
<feature type="transmembrane region" description="Helical" evidence="4">
    <location>
        <begin position="53"/>
        <end position="71"/>
    </location>
</feature>
<keyword evidence="3 4" id="KW-0472">Membrane</keyword>
<feature type="transmembrane region" description="Helical" evidence="4">
    <location>
        <begin position="239"/>
        <end position="260"/>
    </location>
</feature>
<evidence type="ECO:0000313" key="6">
    <source>
        <dbReference type="EMBL" id="RIY39353.1"/>
    </source>
</evidence>
<keyword evidence="2 4" id="KW-1133">Transmembrane helix</keyword>
<evidence type="ECO:0000256" key="3">
    <source>
        <dbReference type="ARBA" id="ARBA00023136"/>
    </source>
</evidence>
<dbReference type="InterPro" id="IPR036259">
    <property type="entry name" value="MFS_trans_sf"/>
</dbReference>
<feature type="transmembrane region" description="Helical" evidence="4">
    <location>
        <begin position="330"/>
        <end position="347"/>
    </location>
</feature>
<feature type="transmembrane region" description="Helical" evidence="4">
    <location>
        <begin position="147"/>
        <end position="170"/>
    </location>
</feature>
<evidence type="ECO:0000256" key="2">
    <source>
        <dbReference type="ARBA" id="ARBA00022989"/>
    </source>
</evidence>
<evidence type="ECO:0000256" key="4">
    <source>
        <dbReference type="SAM" id="Phobius"/>
    </source>
</evidence>
<feature type="transmembrane region" description="Helical" evidence="4">
    <location>
        <begin position="395"/>
        <end position="415"/>
    </location>
</feature>
<keyword evidence="1 4" id="KW-0812">Transmembrane</keyword>
<dbReference type="PROSITE" id="PS50850">
    <property type="entry name" value="MFS"/>
    <property type="match status" value="1"/>
</dbReference>
<feature type="transmembrane region" description="Helical" evidence="4">
    <location>
        <begin position="280"/>
        <end position="299"/>
    </location>
</feature>
<sequence length="430" mass="44698">MVATTVEDIPDSPQVQKNDWKIISLIGAAHAGSHFFQLVLPTLFLSLANEFGFSYSQLGLLVSVFFITSGVGQASSGFIVDRIGPAPVLHFGLACFVLSGVLIGFSNGYALLLLAAFIGGVGNSVFHPVDYSIINHRVSRYRLGHAYSTHGFTGNLGWALTPVFMSALIYMADWRVAAFGAAALLGVILVVVWLGRDLLSGRNIVGRKISAPVDHKGDPASLASKSVAETFVTLIKQPVLWGAFFFFTCSTMSLSAVQSFTIPMLGQVYGIDKVLAGTALSGYMLASAAGMIAGGFLVGASRRNEMTVAGSLILAGLILVLLASGMLHPWLAIVMVGLGGFCAGIAAPSRDMLVRSVTPKGATGTVYGLVYSGMDVGASIGPVVFGILLDAGFRQGPWVGAAITFALAAVVALVIGHTVAQRKATGAAPA</sequence>
<dbReference type="InterPro" id="IPR011701">
    <property type="entry name" value="MFS"/>
</dbReference>
<dbReference type="OrthoDB" id="8520784at2"/>
<dbReference type="Proteomes" id="UP000266206">
    <property type="component" value="Unassembled WGS sequence"/>
</dbReference>
<evidence type="ECO:0000259" key="5">
    <source>
        <dbReference type="PROSITE" id="PS50850"/>
    </source>
</evidence>
<dbReference type="AlphaFoldDB" id="A0A3A1YM37"/>
<dbReference type="GO" id="GO:0005886">
    <property type="term" value="C:plasma membrane"/>
    <property type="evidence" value="ECO:0007669"/>
    <property type="project" value="TreeGrafter"/>
</dbReference>
<dbReference type="EMBL" id="NQYH01000017">
    <property type="protein sequence ID" value="RIY39353.1"/>
    <property type="molecule type" value="Genomic_DNA"/>
</dbReference>
<dbReference type="SUPFAM" id="SSF103473">
    <property type="entry name" value="MFS general substrate transporter"/>
    <property type="match status" value="1"/>
</dbReference>
<feature type="transmembrane region" description="Helical" evidence="4">
    <location>
        <begin position="22"/>
        <end position="47"/>
    </location>
</feature>
<gene>
    <name evidence="6" type="ORF">CJP73_14665</name>
</gene>
<organism evidence="6 7">
    <name type="scientific">Neopusillimonas maritima</name>
    <dbReference type="NCBI Taxonomy" id="2026239"/>
    <lineage>
        <taxon>Bacteria</taxon>
        <taxon>Pseudomonadati</taxon>
        <taxon>Pseudomonadota</taxon>
        <taxon>Betaproteobacteria</taxon>
        <taxon>Burkholderiales</taxon>
        <taxon>Alcaligenaceae</taxon>
        <taxon>Neopusillimonas</taxon>
    </lineage>
</organism>
<protein>
    <submittedName>
        <fullName evidence="6">MFS transporter</fullName>
    </submittedName>
</protein>
<dbReference type="RefSeq" id="WP_119516932.1">
    <property type="nucleotide sequence ID" value="NZ_NQYH01000017.1"/>
</dbReference>
<evidence type="ECO:0000313" key="7">
    <source>
        <dbReference type="Proteomes" id="UP000266206"/>
    </source>
</evidence>
<dbReference type="Gene3D" id="1.20.1250.20">
    <property type="entry name" value="MFS general substrate transporter like domains"/>
    <property type="match status" value="1"/>
</dbReference>
<feature type="transmembrane region" description="Helical" evidence="4">
    <location>
        <begin position="83"/>
        <end position="103"/>
    </location>
</feature>
<feature type="transmembrane region" description="Helical" evidence="4">
    <location>
        <begin position="306"/>
        <end position="324"/>
    </location>
</feature>
<evidence type="ECO:0000256" key="1">
    <source>
        <dbReference type="ARBA" id="ARBA00022692"/>
    </source>
</evidence>
<feature type="domain" description="Major facilitator superfamily (MFS) profile" evidence="5">
    <location>
        <begin position="22"/>
        <end position="424"/>
    </location>
</feature>
<reference evidence="6 7" key="1">
    <citation type="submission" date="2017-08" db="EMBL/GenBank/DDBJ databases">
        <title>Pusillimonas indicus sp. nov., a member of the family Alcaligenaceae isolated from surface seawater.</title>
        <authorList>
            <person name="Li J."/>
        </authorList>
    </citation>
    <scope>NUCLEOTIDE SEQUENCE [LARGE SCALE GENOMIC DNA]</scope>
    <source>
        <strain evidence="6 7">L52-1-41</strain>
    </source>
</reference>
<dbReference type="Pfam" id="PF07690">
    <property type="entry name" value="MFS_1"/>
    <property type="match status" value="1"/>
</dbReference>
<comment type="caution">
    <text evidence="6">The sequence shown here is derived from an EMBL/GenBank/DDBJ whole genome shotgun (WGS) entry which is preliminary data.</text>
</comment>
<feature type="transmembrane region" description="Helical" evidence="4">
    <location>
        <begin position="176"/>
        <end position="194"/>
    </location>
</feature>
<dbReference type="PANTHER" id="PTHR43129">
    <property type="entry name" value="FOSMIDOMYCIN RESISTANCE PROTEIN"/>
    <property type="match status" value="1"/>
</dbReference>